<proteinExistence type="inferred from homology"/>
<dbReference type="Gene3D" id="3.40.395.10">
    <property type="entry name" value="Adenoviral Proteinase, Chain A"/>
    <property type="match status" value="1"/>
</dbReference>
<dbReference type="InterPro" id="IPR038765">
    <property type="entry name" value="Papain-like_cys_pep_sf"/>
</dbReference>
<dbReference type="AlphaFoldDB" id="A0A169WGF8"/>
<dbReference type="Gramene" id="KZN03859">
    <property type="protein sequence ID" value="KZN03859"/>
    <property type="gene ID" value="DCAR_012615"/>
</dbReference>
<dbReference type="Proteomes" id="UP000077755">
    <property type="component" value="Chromosome 3"/>
</dbReference>
<keyword evidence="2" id="KW-0645">Protease</keyword>
<dbReference type="PROSITE" id="PS50600">
    <property type="entry name" value="ULP_PROTEASE"/>
    <property type="match status" value="1"/>
</dbReference>
<dbReference type="GO" id="GO:0008234">
    <property type="term" value="F:cysteine-type peptidase activity"/>
    <property type="evidence" value="ECO:0007669"/>
    <property type="project" value="UniProtKB-KW"/>
</dbReference>
<evidence type="ECO:0000313" key="7">
    <source>
        <dbReference type="EMBL" id="WOG94996.1"/>
    </source>
</evidence>
<evidence type="ECO:0000259" key="5">
    <source>
        <dbReference type="PROSITE" id="PS50600"/>
    </source>
</evidence>
<dbReference type="InterPro" id="IPR003653">
    <property type="entry name" value="Peptidase_C48_C"/>
</dbReference>
<dbReference type="SUPFAM" id="SSF54001">
    <property type="entry name" value="Cysteine proteinases"/>
    <property type="match status" value="1"/>
</dbReference>
<reference evidence="6" key="1">
    <citation type="journal article" date="2016" name="Nat. Genet.">
        <title>A high-quality carrot genome assembly provides new insights into carotenoid accumulation and asterid genome evolution.</title>
        <authorList>
            <person name="Iorizzo M."/>
            <person name="Ellison S."/>
            <person name="Senalik D."/>
            <person name="Zeng P."/>
            <person name="Satapoomin P."/>
            <person name="Huang J."/>
            <person name="Bowman M."/>
            <person name="Iovene M."/>
            <person name="Sanseverino W."/>
            <person name="Cavagnaro P."/>
            <person name="Yildiz M."/>
            <person name="Macko-Podgorni A."/>
            <person name="Moranska E."/>
            <person name="Grzebelus E."/>
            <person name="Grzebelus D."/>
            <person name="Ashrafi H."/>
            <person name="Zheng Z."/>
            <person name="Cheng S."/>
            <person name="Spooner D."/>
            <person name="Van Deynze A."/>
            <person name="Simon P."/>
        </authorList>
    </citation>
    <scope>NUCLEOTIDE SEQUENCE [LARGE SCALE GENOMIC DNA]</scope>
    <source>
        <tissue evidence="6">Leaf</tissue>
    </source>
</reference>
<keyword evidence="4" id="KW-0788">Thiol protease</keyword>
<dbReference type="PANTHER" id="PTHR46468">
    <property type="entry name" value="SENTRIN-SPECIFIC PROTEASE 8"/>
    <property type="match status" value="1"/>
</dbReference>
<dbReference type="InterPro" id="IPR044613">
    <property type="entry name" value="Nep1/2-like"/>
</dbReference>
<reference evidence="7" key="2">
    <citation type="submission" date="2022-03" db="EMBL/GenBank/DDBJ databases">
        <title>Draft title - Genomic analysis of global carrot germplasm unveils the trajectory of domestication and the origin of high carotenoid orange carrot.</title>
        <authorList>
            <person name="Iorizzo M."/>
            <person name="Ellison S."/>
            <person name="Senalik D."/>
            <person name="Macko-Podgorni A."/>
            <person name="Grzebelus D."/>
            <person name="Bostan H."/>
            <person name="Rolling W."/>
            <person name="Curaba J."/>
            <person name="Simon P."/>
        </authorList>
    </citation>
    <scope>NUCLEOTIDE SEQUENCE</scope>
    <source>
        <tissue evidence="7">Leaf</tissue>
    </source>
</reference>
<evidence type="ECO:0000256" key="1">
    <source>
        <dbReference type="ARBA" id="ARBA00005234"/>
    </source>
</evidence>
<evidence type="ECO:0000256" key="2">
    <source>
        <dbReference type="ARBA" id="ARBA00022670"/>
    </source>
</evidence>
<comment type="similarity">
    <text evidence="1">Belongs to the peptidase C48 family.</text>
</comment>
<evidence type="ECO:0000313" key="8">
    <source>
        <dbReference type="Proteomes" id="UP000077755"/>
    </source>
</evidence>
<protein>
    <recommendedName>
        <fullName evidence="5">Ubiquitin-like protease family profile domain-containing protein</fullName>
    </recommendedName>
</protein>
<dbReference type="PANTHER" id="PTHR46468:SF1">
    <property type="entry name" value="SENTRIN-SPECIFIC PROTEASE 8"/>
    <property type="match status" value="1"/>
</dbReference>
<keyword evidence="8" id="KW-1185">Reference proteome</keyword>
<accession>A0A169WGF8</accession>
<organism evidence="6">
    <name type="scientific">Daucus carota subsp. sativus</name>
    <name type="common">Carrot</name>
    <dbReference type="NCBI Taxonomy" id="79200"/>
    <lineage>
        <taxon>Eukaryota</taxon>
        <taxon>Viridiplantae</taxon>
        <taxon>Streptophyta</taxon>
        <taxon>Embryophyta</taxon>
        <taxon>Tracheophyta</taxon>
        <taxon>Spermatophyta</taxon>
        <taxon>Magnoliopsida</taxon>
        <taxon>eudicotyledons</taxon>
        <taxon>Gunneridae</taxon>
        <taxon>Pentapetalae</taxon>
        <taxon>asterids</taxon>
        <taxon>campanulids</taxon>
        <taxon>Apiales</taxon>
        <taxon>Apiaceae</taxon>
        <taxon>Apioideae</taxon>
        <taxon>Scandiceae</taxon>
        <taxon>Daucinae</taxon>
        <taxon>Daucus</taxon>
        <taxon>Daucus sect. Daucus</taxon>
    </lineage>
</organism>
<gene>
    <name evidence="6" type="ORF">DCAR_012615</name>
    <name evidence="7" type="ORF">DCAR_0314298</name>
</gene>
<evidence type="ECO:0000256" key="3">
    <source>
        <dbReference type="ARBA" id="ARBA00022801"/>
    </source>
</evidence>
<dbReference type="GO" id="GO:0006508">
    <property type="term" value="P:proteolysis"/>
    <property type="evidence" value="ECO:0007669"/>
    <property type="project" value="UniProtKB-KW"/>
</dbReference>
<dbReference type="OrthoDB" id="5065855at2759"/>
<sequence>MGDDEKIVLGVSDLDTLGEGRYLNDQIIAFYFNYLFSNLDDESKPVTRLVSPSMSLLIANCRDDEGVKEFVESMSSKRVVVFVVNDNEDFSAGDGGNHWSTLVYDRTKNMFLHFDSQGFSMEGVGREGVNNFYALKLYDAVKEHVGPGGEVARLQTSSSLKKQRNKKKSVMSLTGAGAGLPVFKECETPEQTNNYDCGLYVLAIAKEICRWCSRGHNKSDIVSTIKKNVDSSVEQRMREEVLKIVEGKLVDS</sequence>
<dbReference type="EMBL" id="CP093345">
    <property type="protein sequence ID" value="WOG94996.1"/>
    <property type="molecule type" value="Genomic_DNA"/>
</dbReference>
<dbReference type="EMBL" id="LNRQ01000003">
    <property type="protein sequence ID" value="KZN03859.1"/>
    <property type="molecule type" value="Genomic_DNA"/>
</dbReference>
<evidence type="ECO:0000313" key="6">
    <source>
        <dbReference type="EMBL" id="KZN03859.1"/>
    </source>
</evidence>
<evidence type="ECO:0000256" key="4">
    <source>
        <dbReference type="ARBA" id="ARBA00022807"/>
    </source>
</evidence>
<dbReference type="GO" id="GO:0019784">
    <property type="term" value="F:deNEDDylase activity"/>
    <property type="evidence" value="ECO:0007669"/>
    <property type="project" value="InterPro"/>
</dbReference>
<dbReference type="STRING" id="79200.A0A169WGF8"/>
<name>A0A169WGF8_DAUCS</name>
<dbReference type="GO" id="GO:0000338">
    <property type="term" value="P:protein deneddylation"/>
    <property type="evidence" value="ECO:0007669"/>
    <property type="project" value="TreeGrafter"/>
</dbReference>
<feature type="domain" description="Ubiquitin-like protease family profile" evidence="5">
    <location>
        <begin position="7"/>
        <end position="208"/>
    </location>
</feature>
<keyword evidence="3" id="KW-0378">Hydrolase</keyword>
<dbReference type="OMA" id="CYLNDQI"/>